<dbReference type="PANTHER" id="PTHR23189">
    <property type="entry name" value="RNA RECOGNITION MOTIF-CONTAINING"/>
    <property type="match status" value="1"/>
</dbReference>
<keyword evidence="1" id="KW-0694">RNA-binding</keyword>
<evidence type="ECO:0000313" key="6">
    <source>
        <dbReference type="Proteomes" id="UP000286510"/>
    </source>
</evidence>
<dbReference type="EMBL" id="QUTF01011465">
    <property type="protein sequence ID" value="RHZ28423.1"/>
    <property type="molecule type" value="Genomic_DNA"/>
</dbReference>
<dbReference type="PROSITE" id="PS00028">
    <property type="entry name" value="ZINC_FINGER_C2H2_1"/>
    <property type="match status" value="1"/>
</dbReference>
<dbReference type="AlphaFoldDB" id="A0A418FEM0"/>
<gene>
    <name evidence="5" type="ORF">DYB26_009325</name>
</gene>
<feature type="region of interest" description="Disordered" evidence="3">
    <location>
        <begin position="189"/>
        <end position="224"/>
    </location>
</feature>
<proteinExistence type="predicted"/>
<evidence type="ECO:0000256" key="3">
    <source>
        <dbReference type="SAM" id="MobiDB-lite"/>
    </source>
</evidence>
<organism evidence="5 6">
    <name type="scientific">Aphanomyces astaci</name>
    <name type="common">Crayfish plague agent</name>
    <dbReference type="NCBI Taxonomy" id="112090"/>
    <lineage>
        <taxon>Eukaryota</taxon>
        <taxon>Sar</taxon>
        <taxon>Stramenopiles</taxon>
        <taxon>Oomycota</taxon>
        <taxon>Saprolegniomycetes</taxon>
        <taxon>Saprolegniales</taxon>
        <taxon>Verrucalvaceae</taxon>
        <taxon>Aphanomyces</taxon>
    </lineage>
</organism>
<reference evidence="5 6" key="1">
    <citation type="submission" date="2018-08" db="EMBL/GenBank/DDBJ databases">
        <title>Aphanomyces genome sequencing and annotation.</title>
        <authorList>
            <person name="Minardi D."/>
            <person name="Oidtmann B."/>
            <person name="Van Der Giezen M."/>
            <person name="Studholme D.J."/>
        </authorList>
    </citation>
    <scope>NUCLEOTIDE SEQUENCE [LARGE SCALE GENOMIC DNA]</scope>
    <source>
        <strain evidence="5 6">FDL457</strain>
    </source>
</reference>
<feature type="domain" description="B box-type" evidence="4">
    <location>
        <begin position="47"/>
        <end position="92"/>
    </location>
</feature>
<evidence type="ECO:0000256" key="1">
    <source>
        <dbReference type="ARBA" id="ARBA00022884"/>
    </source>
</evidence>
<dbReference type="Proteomes" id="UP000286510">
    <property type="component" value="Unassembled WGS sequence"/>
</dbReference>
<dbReference type="CDD" id="cd19757">
    <property type="entry name" value="Bbox1"/>
    <property type="match status" value="2"/>
</dbReference>
<dbReference type="InterPro" id="IPR034454">
    <property type="entry name" value="MEI2-like_RRM3"/>
</dbReference>
<dbReference type="GO" id="GO:0003723">
    <property type="term" value="F:RNA binding"/>
    <property type="evidence" value="ECO:0007669"/>
    <property type="project" value="UniProtKB-KW"/>
</dbReference>
<name>A0A418FEM0_APHAT</name>
<keyword evidence="2" id="KW-0479">Metal-binding</keyword>
<dbReference type="SUPFAM" id="SSF54928">
    <property type="entry name" value="RNA-binding domain, RBD"/>
    <property type="match status" value="1"/>
</dbReference>
<dbReference type="PROSITE" id="PS50119">
    <property type="entry name" value="ZF_BBOX"/>
    <property type="match status" value="1"/>
</dbReference>
<accession>A0A418FEM0</accession>
<keyword evidence="2" id="KW-0862">Zinc</keyword>
<keyword evidence="2" id="KW-0863">Zinc-finger</keyword>
<dbReference type="InterPro" id="IPR013087">
    <property type="entry name" value="Znf_C2H2_type"/>
</dbReference>
<dbReference type="InterPro" id="IPR007201">
    <property type="entry name" value="Mei2-like_Rrm_C"/>
</dbReference>
<protein>
    <recommendedName>
        <fullName evidence="4">B box-type domain-containing protein</fullName>
    </recommendedName>
</protein>
<dbReference type="VEuPathDB" id="FungiDB:H257_17553"/>
<dbReference type="Gene3D" id="3.30.70.330">
    <property type="match status" value="1"/>
</dbReference>
<dbReference type="GO" id="GO:0008270">
    <property type="term" value="F:zinc ion binding"/>
    <property type="evidence" value="ECO:0007669"/>
    <property type="project" value="UniProtKB-KW"/>
</dbReference>
<comment type="caution">
    <text evidence="5">The sequence shown here is derived from an EMBL/GenBank/DDBJ whole genome shotgun (WGS) entry which is preliminary data.</text>
</comment>
<dbReference type="InterPro" id="IPR012677">
    <property type="entry name" value="Nucleotide-bd_a/b_plait_sf"/>
</dbReference>
<evidence type="ECO:0000313" key="5">
    <source>
        <dbReference type="EMBL" id="RHZ28423.1"/>
    </source>
</evidence>
<dbReference type="InterPro" id="IPR000315">
    <property type="entry name" value="Znf_B-box"/>
</dbReference>
<dbReference type="CDD" id="cd12531">
    <property type="entry name" value="RRM3_MEI2_like"/>
    <property type="match status" value="1"/>
</dbReference>
<sequence length="708" mass="77549">MIKSSEHLSISFQFPGLAERRLPHGEDQFWTTTVMNAPLLSSSFADASATMCCKCVDRATHSCVECDLLYCLVCSDQRHSKGSFQRHTVTTIAPALQSTQRGASITCEECTQGHAVLHCSACELAYCSPCSKDIHRSGALQHHSRDCFHYLPLVSPAKSSSSPLQALSNNDTSLGTMWCRGGWSSRLLDNRPSSADSGVGNDGSGGGESPSFLSPHHSTLPETSQSAVDKLSWRHITNNNNNLEDTSALSRNQLEDLFEALGSSTPTRHVVVRSSGRQLTRHQVATLDHILHTFGECAHYDTTFALSHGVVLYTYFDLRDAAKAVQSGSGTSTLLNQLIAVDFAVPVLTTSWSGSIVITVDISTANNQPRATLVRDIHAFCSEYADVASISRQNQANDDKAFLVELCDSRDVEPVLANMHNAIRGSFRGKFAVSSAEVAPVVVHPLATTFQAAAAAAIATGIPSFMHTPSITSTDEMWTTYGHYPPVPETWDDRGAPPLPPSPSPYQPPCYYSYYYYYNDMPPPLPRQTLSPSVVVAAPPPPNEYSLGIDRVGEDTRTTLMIRHIPNKYTQAMLLAEINGLGHHGAYDFFYLPIDFKNKCNMGYAFVNFMTTDAIIPFYKAFNGRRWRCFNSDKVCAITYARLQGKAAMVYRFQNSSLLDKHESYRPLVFKSSGPDKGAPELVHGGGRHDYLDAVTTNQPLALAALHA</sequence>
<dbReference type="Pfam" id="PF04059">
    <property type="entry name" value="RRM_2"/>
    <property type="match status" value="1"/>
</dbReference>
<evidence type="ECO:0000256" key="2">
    <source>
        <dbReference type="PROSITE-ProRule" id="PRU00024"/>
    </source>
</evidence>
<evidence type="ECO:0000259" key="4">
    <source>
        <dbReference type="PROSITE" id="PS50119"/>
    </source>
</evidence>
<dbReference type="InterPro" id="IPR035979">
    <property type="entry name" value="RBD_domain_sf"/>
</dbReference>